<keyword evidence="1" id="KW-0479">Metal-binding</keyword>
<feature type="region of interest" description="Disordered" evidence="5">
    <location>
        <begin position="119"/>
        <end position="150"/>
    </location>
</feature>
<dbReference type="Gene3D" id="3.30.40.10">
    <property type="entry name" value="Zinc/RING finger domain, C3HC4 (zinc finger)"/>
    <property type="match status" value="2"/>
</dbReference>
<comment type="caution">
    <text evidence="7">The sequence shown here is derived from an EMBL/GenBank/DDBJ whole genome shotgun (WGS) entry which is preliminary data.</text>
</comment>
<dbReference type="RefSeq" id="XP_040742315.1">
    <property type="nucleotide sequence ID" value="XM_040885126.1"/>
</dbReference>
<keyword evidence="8" id="KW-1185">Reference proteome</keyword>
<dbReference type="SUPFAM" id="SSF57903">
    <property type="entry name" value="FYVE/PHD zinc finger"/>
    <property type="match status" value="2"/>
</dbReference>
<organism evidence="7 8">
    <name type="scientific">Linderina pennispora</name>
    <dbReference type="NCBI Taxonomy" id="61395"/>
    <lineage>
        <taxon>Eukaryota</taxon>
        <taxon>Fungi</taxon>
        <taxon>Fungi incertae sedis</taxon>
        <taxon>Zoopagomycota</taxon>
        <taxon>Kickxellomycotina</taxon>
        <taxon>Kickxellomycetes</taxon>
        <taxon>Kickxellales</taxon>
        <taxon>Kickxellaceae</taxon>
        <taxon>Linderina</taxon>
    </lineage>
</organism>
<sequence>MADLFAEPVNGAKHTRSQSTQLNVPAGSPAQTRPRRLSEAVGGSAWRSTAGNGSPSLQAQLAGGRGEANGRSRRASNASSTGAGETAALNCPICGVMAPSLFALNVHLDDTHFAGDGSGGGMGGGAGSTALREHEASGTGQNGQVKSRYASQDDLDEVKGAILGFFRGAGRAVKGLSGTQTQESPSSNASDMGDDRQIPSAGTEQTAVSQGRWHAGQSDGADRGQVTKAHWQQYKSGDRCNVPACTLVLTSQTGHVNCRKCGRLMCSQHCNYRLNLAPTAQPSARGTACRVCEECYQRATQSQSGPSRNHTAAFVHLRRKVVNVALLEGNRMEKRLEKLSLVYAATDTGGSAPSSLLRSKSLQTAEQEVVVWEDDAHVHSCPLCQKSFGRLASRRHHCRLCGRVVCGRPSCLVQLAIPLANPDGSGFSQERFANVKACKDCEHIVLRHRDRTARTSQAPTVLAQLYTKIGQYMEQVEEVLPTFNALALRLGSAGTAGSPDLPRAARIRRQLTASFNDLDKISKRIAQLPAQTATDQRLHVAIRRSVAQYLQLHMFPLTMLPKPDHKASAKPERAPRAPTPLRQSTSRVVDMGHDEKLTTLSVLRDQRERVKGYIREAQRERRLEDAVSLQTSLSDLEVELSLIERNL</sequence>
<accession>A0A1Y1W4Q0</accession>
<dbReference type="PANTHER" id="PTHR23164:SF30">
    <property type="entry name" value="EARLY ENDOSOME ANTIGEN 1"/>
    <property type="match status" value="1"/>
</dbReference>
<dbReference type="Gene3D" id="4.10.860.20">
    <property type="entry name" value="Rabenosyn, Rab binding domain"/>
    <property type="match status" value="1"/>
</dbReference>
<dbReference type="InterPro" id="IPR011011">
    <property type="entry name" value="Znf_FYVE_PHD"/>
</dbReference>
<dbReference type="InterPro" id="IPR000306">
    <property type="entry name" value="Znf_FYVE"/>
</dbReference>
<feature type="region of interest" description="Disordered" evidence="5">
    <location>
        <begin position="561"/>
        <end position="585"/>
    </location>
</feature>
<dbReference type="PANTHER" id="PTHR23164">
    <property type="entry name" value="EARLY ENDOSOME ANTIGEN 1"/>
    <property type="match status" value="1"/>
</dbReference>
<feature type="compositionally biased region" description="Polar residues" evidence="5">
    <location>
        <begin position="46"/>
        <end position="59"/>
    </location>
</feature>
<evidence type="ECO:0000259" key="6">
    <source>
        <dbReference type="PROSITE" id="PS50178"/>
    </source>
</evidence>
<dbReference type="SMART" id="SM00355">
    <property type="entry name" value="ZnF_C2H2"/>
    <property type="match status" value="2"/>
</dbReference>
<dbReference type="EMBL" id="MCFD01000009">
    <property type="protein sequence ID" value="ORX68533.1"/>
    <property type="molecule type" value="Genomic_DNA"/>
</dbReference>
<dbReference type="InterPro" id="IPR021565">
    <property type="entry name" value="Rbsn_Rab-bd"/>
</dbReference>
<dbReference type="GO" id="GO:0008270">
    <property type="term" value="F:zinc ion binding"/>
    <property type="evidence" value="ECO:0007669"/>
    <property type="project" value="UniProtKB-KW"/>
</dbReference>
<evidence type="ECO:0000256" key="5">
    <source>
        <dbReference type="SAM" id="MobiDB-lite"/>
    </source>
</evidence>
<reference evidence="7 8" key="1">
    <citation type="submission" date="2016-07" db="EMBL/GenBank/DDBJ databases">
        <title>Pervasive Adenine N6-methylation of Active Genes in Fungi.</title>
        <authorList>
            <consortium name="DOE Joint Genome Institute"/>
            <person name="Mondo S.J."/>
            <person name="Dannebaum R.O."/>
            <person name="Kuo R.C."/>
            <person name="Labutti K."/>
            <person name="Haridas S."/>
            <person name="Kuo A."/>
            <person name="Salamov A."/>
            <person name="Ahrendt S.R."/>
            <person name="Lipzen A."/>
            <person name="Sullivan W."/>
            <person name="Andreopoulos W.B."/>
            <person name="Clum A."/>
            <person name="Lindquist E."/>
            <person name="Daum C."/>
            <person name="Ramamoorthy G.K."/>
            <person name="Gryganskyi A."/>
            <person name="Culley D."/>
            <person name="Magnuson J.K."/>
            <person name="James T.Y."/>
            <person name="O'Malley M.A."/>
            <person name="Stajich J.E."/>
            <person name="Spatafora J.W."/>
            <person name="Visel A."/>
            <person name="Grigoriev I.V."/>
        </authorList>
    </citation>
    <scope>NUCLEOTIDE SEQUENCE [LARGE SCALE GENOMIC DNA]</scope>
    <source>
        <strain evidence="7 8">ATCC 12442</strain>
    </source>
</reference>
<evidence type="ECO:0000256" key="4">
    <source>
        <dbReference type="PROSITE-ProRule" id="PRU00091"/>
    </source>
</evidence>
<keyword evidence="2 4" id="KW-0863">Zinc-finger</keyword>
<dbReference type="Proteomes" id="UP000193922">
    <property type="component" value="Unassembled WGS sequence"/>
</dbReference>
<dbReference type="SUPFAM" id="SSF140125">
    <property type="entry name" value="Rabenosyn-5 Rab-binding domain-like"/>
    <property type="match status" value="1"/>
</dbReference>
<proteinExistence type="predicted"/>
<feature type="compositionally biased region" description="Low complexity" evidence="5">
    <location>
        <begin position="75"/>
        <end position="84"/>
    </location>
</feature>
<dbReference type="InterPro" id="IPR013087">
    <property type="entry name" value="Znf_C2H2_type"/>
</dbReference>
<dbReference type="CDD" id="cd15737">
    <property type="entry name" value="FYVE2_Vac1p_like"/>
    <property type="match status" value="1"/>
</dbReference>
<dbReference type="Pfam" id="PF11464">
    <property type="entry name" value="Rbsn"/>
    <property type="match status" value="1"/>
</dbReference>
<feature type="compositionally biased region" description="Polar residues" evidence="5">
    <location>
        <begin position="177"/>
        <end position="190"/>
    </location>
</feature>
<dbReference type="Pfam" id="PF01363">
    <property type="entry name" value="FYVE"/>
    <property type="match status" value="2"/>
</dbReference>
<dbReference type="AlphaFoldDB" id="A0A1Y1W4Q0"/>
<feature type="region of interest" description="Disordered" evidence="5">
    <location>
        <begin position="1"/>
        <end position="84"/>
    </location>
</feature>
<dbReference type="PROSITE" id="PS50178">
    <property type="entry name" value="ZF_FYVE"/>
    <property type="match status" value="1"/>
</dbReference>
<feature type="region of interest" description="Disordered" evidence="5">
    <location>
        <begin position="174"/>
        <end position="230"/>
    </location>
</feature>
<keyword evidence="3" id="KW-0862">Zinc</keyword>
<dbReference type="SMART" id="SM00064">
    <property type="entry name" value="FYVE"/>
    <property type="match status" value="2"/>
</dbReference>
<evidence type="ECO:0000256" key="1">
    <source>
        <dbReference type="ARBA" id="ARBA00022723"/>
    </source>
</evidence>
<evidence type="ECO:0000256" key="3">
    <source>
        <dbReference type="ARBA" id="ARBA00022833"/>
    </source>
</evidence>
<evidence type="ECO:0000313" key="7">
    <source>
        <dbReference type="EMBL" id="ORX68533.1"/>
    </source>
</evidence>
<feature type="compositionally biased region" description="Basic and acidic residues" evidence="5">
    <location>
        <begin position="562"/>
        <end position="575"/>
    </location>
</feature>
<dbReference type="GeneID" id="63801774"/>
<dbReference type="InterPro" id="IPR036531">
    <property type="entry name" value="Rbsn_Rab-bd_sf"/>
</dbReference>
<feature type="compositionally biased region" description="Polar residues" evidence="5">
    <location>
        <begin position="200"/>
        <end position="209"/>
    </location>
</feature>
<gene>
    <name evidence="7" type="ORF">DL89DRAFT_247466</name>
</gene>
<name>A0A1Y1W4Q0_9FUNG</name>
<dbReference type="InterPro" id="IPR013083">
    <property type="entry name" value="Znf_RING/FYVE/PHD"/>
</dbReference>
<feature type="domain" description="FYVE-type" evidence="6">
    <location>
        <begin position="375"/>
        <end position="441"/>
    </location>
</feature>
<dbReference type="STRING" id="61395.A0A1Y1W4Q0"/>
<protein>
    <recommendedName>
        <fullName evidence="6">FYVE-type domain-containing protein</fullName>
    </recommendedName>
</protein>
<evidence type="ECO:0000313" key="8">
    <source>
        <dbReference type="Proteomes" id="UP000193922"/>
    </source>
</evidence>
<evidence type="ECO:0000256" key="2">
    <source>
        <dbReference type="ARBA" id="ARBA00022771"/>
    </source>
</evidence>
<dbReference type="InterPro" id="IPR017455">
    <property type="entry name" value="Znf_FYVE-rel"/>
</dbReference>
<dbReference type="OrthoDB" id="166134at2759"/>